<feature type="domain" description="GGDEF" evidence="3">
    <location>
        <begin position="305"/>
        <end position="437"/>
    </location>
</feature>
<reference evidence="5 6" key="1">
    <citation type="submission" date="2018-05" db="EMBL/GenBank/DDBJ databases">
        <title>complete genome sequence of Aquabacterium olei NBRC 110486.</title>
        <authorList>
            <person name="Tang B."/>
            <person name="Chang J."/>
            <person name="Zhang L."/>
            <person name="Yang H."/>
        </authorList>
    </citation>
    <scope>NUCLEOTIDE SEQUENCE [LARGE SCALE GENOMIC DNA]</scope>
    <source>
        <strain evidence="5 6">NBRC 110486</strain>
    </source>
</reference>
<feature type="transmembrane region" description="Helical" evidence="1">
    <location>
        <begin position="54"/>
        <end position="79"/>
    </location>
</feature>
<evidence type="ECO:0000259" key="3">
    <source>
        <dbReference type="PROSITE" id="PS50887"/>
    </source>
</evidence>
<dbReference type="InterPro" id="IPR001633">
    <property type="entry name" value="EAL_dom"/>
</dbReference>
<dbReference type="GO" id="GO:0016020">
    <property type="term" value="C:membrane"/>
    <property type="evidence" value="ECO:0007669"/>
    <property type="project" value="UniProtKB-UniRule"/>
</dbReference>
<feature type="transmembrane region" description="Helical" evidence="1">
    <location>
        <begin position="91"/>
        <end position="112"/>
    </location>
</feature>
<dbReference type="CDD" id="cd01948">
    <property type="entry name" value="EAL"/>
    <property type="match status" value="1"/>
</dbReference>
<dbReference type="InterPro" id="IPR000160">
    <property type="entry name" value="GGDEF_dom"/>
</dbReference>
<keyword evidence="1" id="KW-0812">Transmembrane</keyword>
<dbReference type="InterPro" id="IPR005330">
    <property type="entry name" value="MHYT_dom"/>
</dbReference>
<dbReference type="PROSITE" id="PS50887">
    <property type="entry name" value="GGDEF"/>
    <property type="match status" value="1"/>
</dbReference>
<evidence type="ECO:0000313" key="5">
    <source>
        <dbReference type="EMBL" id="AWI54857.1"/>
    </source>
</evidence>
<dbReference type="InterPro" id="IPR043128">
    <property type="entry name" value="Rev_trsase/Diguanyl_cyclase"/>
</dbReference>
<dbReference type="KEGG" id="aon:DEH84_16595"/>
<dbReference type="NCBIfam" id="TIGR00254">
    <property type="entry name" value="GGDEF"/>
    <property type="match status" value="1"/>
</dbReference>
<dbReference type="PROSITE" id="PS50883">
    <property type="entry name" value="EAL"/>
    <property type="match status" value="1"/>
</dbReference>
<evidence type="ECO:0000259" key="4">
    <source>
        <dbReference type="PROSITE" id="PS50924"/>
    </source>
</evidence>
<dbReference type="Gene3D" id="3.20.20.450">
    <property type="entry name" value="EAL domain"/>
    <property type="match status" value="1"/>
</dbReference>
<dbReference type="PROSITE" id="PS50924">
    <property type="entry name" value="MHYT"/>
    <property type="match status" value="1"/>
</dbReference>
<gene>
    <name evidence="5" type="ORF">DEH84_16595</name>
</gene>
<dbReference type="Pfam" id="PF00563">
    <property type="entry name" value="EAL"/>
    <property type="match status" value="1"/>
</dbReference>
<dbReference type="InterPro" id="IPR035919">
    <property type="entry name" value="EAL_sf"/>
</dbReference>
<dbReference type="Pfam" id="PF03707">
    <property type="entry name" value="MHYT"/>
    <property type="match status" value="1"/>
</dbReference>
<keyword evidence="1" id="KW-0472">Membrane</keyword>
<dbReference type="PANTHER" id="PTHR33121">
    <property type="entry name" value="CYCLIC DI-GMP PHOSPHODIESTERASE PDEF"/>
    <property type="match status" value="1"/>
</dbReference>
<organism evidence="5 6">
    <name type="scientific">Aquabacterium olei</name>
    <dbReference type="NCBI Taxonomy" id="1296669"/>
    <lineage>
        <taxon>Bacteria</taxon>
        <taxon>Pseudomonadati</taxon>
        <taxon>Pseudomonadota</taxon>
        <taxon>Betaproteobacteria</taxon>
        <taxon>Burkholderiales</taxon>
        <taxon>Aquabacterium</taxon>
    </lineage>
</organism>
<evidence type="ECO:0000256" key="1">
    <source>
        <dbReference type="PROSITE-ProRule" id="PRU00244"/>
    </source>
</evidence>
<sequence>MSRRRRQERRMSPTLMAVEHDGLAHLAAWLLAVYLIYLQGQVVRRVQAADRDAALAWGLVGSLAAGTGIWAVSLLGLVAERLPIEVGYVPVLVLVSWLPAVTVSALTIALYARRAPRPWVRLVGGLVMAGGLAVVAATAVESRVLAPGVQWSPALVAASLSVTLFTGTVLAPSLRGMVRRALPLQADVVVALVLGTAFRFGQALMVSAAGVPEGARCLSVGQLSGATLLWLLPAVALVVCVLVHVAAVLDARAHRMREELRRHLDDASEALDQAVQRDALTGLYKRQAFEQRLAEMLEGPAAAIDPPAVLRIGLDGFRDLTERYGDAFGDLVLRQLAWRLGGLVREQDVVGRTDADEFLLLCRGWHDEVRLAHVAQRLVEAMRAPCQVDDQDIRLTCSVGVARHPASASVAQLMAHAADAMLTVRRAGGNAYCVYRHGMDLDGTDQVELQRELRHAIERGQLALHFQPKLRAADGMLAGVEALLRWQHPVHGAVSPAVFIPVAERFGLIGELGQWVLDAACRQVRLWHEAGADVPVAVNLSAHQLRQHDLEACVREALRRHRVPARMLILEITESVAMDDVDASIRVFDMLDAIGVQLSIDDFGTGYSSLSYLRRLPARQLKVDRSFVRDLDTSHDAQAIAGAVVRLAHALGMTVVAEGVETEAQAAILRDLDCDELQGFLYARPMSGPDLLNWLRQRDPGSVSRFAVHNEQADPAVPSAWSQLEMVN</sequence>
<dbReference type="InterPro" id="IPR050706">
    <property type="entry name" value="Cyclic-di-GMP_PDE-like"/>
</dbReference>
<dbReference type="SUPFAM" id="SSF55073">
    <property type="entry name" value="Nucleotide cyclase"/>
    <property type="match status" value="1"/>
</dbReference>
<dbReference type="SMART" id="SM00267">
    <property type="entry name" value="GGDEF"/>
    <property type="match status" value="1"/>
</dbReference>
<feature type="transmembrane region" description="Helical" evidence="1">
    <location>
        <begin position="151"/>
        <end position="174"/>
    </location>
</feature>
<evidence type="ECO:0000313" key="6">
    <source>
        <dbReference type="Proteomes" id="UP000244892"/>
    </source>
</evidence>
<feature type="transmembrane region" description="Helical" evidence="1">
    <location>
        <begin position="119"/>
        <end position="139"/>
    </location>
</feature>
<dbReference type="Pfam" id="PF00990">
    <property type="entry name" value="GGDEF"/>
    <property type="match status" value="1"/>
</dbReference>
<name>A0A2U8FVF7_9BURK</name>
<dbReference type="SUPFAM" id="SSF141868">
    <property type="entry name" value="EAL domain-like"/>
    <property type="match status" value="1"/>
</dbReference>
<dbReference type="CDD" id="cd01949">
    <property type="entry name" value="GGDEF"/>
    <property type="match status" value="1"/>
</dbReference>
<dbReference type="InterPro" id="IPR029787">
    <property type="entry name" value="Nucleotide_cyclase"/>
</dbReference>
<feature type="domain" description="EAL" evidence="2">
    <location>
        <begin position="446"/>
        <end position="699"/>
    </location>
</feature>
<protein>
    <submittedName>
        <fullName evidence="5">Bifunctional diguanylate cyclase/phosphodiesterase</fullName>
    </submittedName>
</protein>
<dbReference type="Gene3D" id="3.30.70.270">
    <property type="match status" value="1"/>
</dbReference>
<dbReference type="GO" id="GO:0071111">
    <property type="term" value="F:cyclic-guanylate-specific phosphodiesterase activity"/>
    <property type="evidence" value="ECO:0007669"/>
    <property type="project" value="InterPro"/>
</dbReference>
<dbReference type="Proteomes" id="UP000244892">
    <property type="component" value="Chromosome"/>
</dbReference>
<keyword evidence="1" id="KW-1133">Transmembrane helix</keyword>
<dbReference type="AlphaFoldDB" id="A0A2U8FVF7"/>
<dbReference type="PANTHER" id="PTHR33121:SF79">
    <property type="entry name" value="CYCLIC DI-GMP PHOSPHODIESTERASE PDED-RELATED"/>
    <property type="match status" value="1"/>
</dbReference>
<evidence type="ECO:0000259" key="2">
    <source>
        <dbReference type="PROSITE" id="PS50883"/>
    </source>
</evidence>
<feature type="domain" description="MHYT" evidence="4">
    <location>
        <begin position="20"/>
        <end position="208"/>
    </location>
</feature>
<feature type="transmembrane region" description="Helical" evidence="1">
    <location>
        <begin position="186"/>
        <end position="208"/>
    </location>
</feature>
<feature type="transmembrane region" description="Helical" evidence="1">
    <location>
        <begin position="228"/>
        <end position="249"/>
    </location>
</feature>
<accession>A0A2U8FVF7</accession>
<dbReference type="FunFam" id="3.20.20.450:FF:000001">
    <property type="entry name" value="Cyclic di-GMP phosphodiesterase yahA"/>
    <property type="match status" value="1"/>
</dbReference>
<dbReference type="SMART" id="SM00052">
    <property type="entry name" value="EAL"/>
    <property type="match status" value="1"/>
</dbReference>
<keyword evidence="6" id="KW-1185">Reference proteome</keyword>
<proteinExistence type="predicted"/>
<dbReference type="EMBL" id="CP029210">
    <property type="protein sequence ID" value="AWI54857.1"/>
    <property type="molecule type" value="Genomic_DNA"/>
</dbReference>